<dbReference type="InterPro" id="IPR036291">
    <property type="entry name" value="NAD(P)-bd_dom_sf"/>
</dbReference>
<keyword evidence="5" id="KW-1185">Reference proteome</keyword>
<evidence type="ECO:0000256" key="3">
    <source>
        <dbReference type="RuleBase" id="RU000363"/>
    </source>
</evidence>
<evidence type="ECO:0000256" key="1">
    <source>
        <dbReference type="ARBA" id="ARBA00006484"/>
    </source>
</evidence>
<accession>A0A8E2J6H9</accession>
<comment type="similarity">
    <text evidence="1 3">Belongs to the short-chain dehydrogenases/reductases (SDR) family.</text>
</comment>
<dbReference type="PRINTS" id="PR00080">
    <property type="entry name" value="SDRFAMILY"/>
</dbReference>
<dbReference type="CDD" id="cd05374">
    <property type="entry name" value="17beta-HSD-like_SDR_c"/>
    <property type="match status" value="1"/>
</dbReference>
<dbReference type="SUPFAM" id="SSF51735">
    <property type="entry name" value="NAD(P)-binding Rossmann-fold domains"/>
    <property type="match status" value="1"/>
</dbReference>
<dbReference type="AlphaFoldDB" id="A0A8E2J6H9"/>
<dbReference type="FunFam" id="3.40.50.720:FF:000261">
    <property type="entry name" value="NADPH-dependent 1-acyldihydroxyacetone phosphate reductase"/>
    <property type="match status" value="1"/>
</dbReference>
<proteinExistence type="inferred from homology"/>
<dbReference type="GO" id="GO:0016491">
    <property type="term" value="F:oxidoreductase activity"/>
    <property type="evidence" value="ECO:0007669"/>
    <property type="project" value="UniProtKB-KW"/>
</dbReference>
<dbReference type="PANTHER" id="PTHR44169:SF6">
    <property type="entry name" value="NADPH-DEPENDENT 1-ACYLDIHYDROXYACETONE PHOSPHATE REDUCTASE"/>
    <property type="match status" value="1"/>
</dbReference>
<evidence type="ECO:0000256" key="2">
    <source>
        <dbReference type="ARBA" id="ARBA00023002"/>
    </source>
</evidence>
<reference evidence="4 5" key="1">
    <citation type="submission" date="2016-07" db="EMBL/GenBank/DDBJ databases">
        <title>Draft genome of the white-rot fungus Obba rivulosa 3A-2.</title>
        <authorList>
            <consortium name="DOE Joint Genome Institute"/>
            <person name="Miettinen O."/>
            <person name="Riley R."/>
            <person name="Acob R."/>
            <person name="Barry K."/>
            <person name="Cullen D."/>
            <person name="De Vries R."/>
            <person name="Hainaut M."/>
            <person name="Hatakka A."/>
            <person name="Henrissat B."/>
            <person name="Hilden K."/>
            <person name="Kuo R."/>
            <person name="Labutti K."/>
            <person name="Lipzen A."/>
            <person name="Makela M.R."/>
            <person name="Sandor L."/>
            <person name="Spatafora J.W."/>
            <person name="Grigoriev I.V."/>
            <person name="Hibbett D.S."/>
        </authorList>
    </citation>
    <scope>NUCLEOTIDE SEQUENCE [LARGE SCALE GENOMIC DNA]</scope>
    <source>
        <strain evidence="4 5">3A-2</strain>
    </source>
</reference>
<dbReference type="GO" id="GO:0005783">
    <property type="term" value="C:endoplasmic reticulum"/>
    <property type="evidence" value="ECO:0007669"/>
    <property type="project" value="TreeGrafter"/>
</dbReference>
<sequence length="294" mass="32708">MYEKIVLVTGCSQGGIGFALCEEFASRGCKVYATARRIEAMEGFKHDSIERLQLDVTLDENVADVVKCIIKNEGRIDIVVNNAGVMCHGPVIDVDMDHVHTTFETNTLSIIRMSKEVIPYMAARRSGTIVNISSIIGETHTPFSGVYAATKSSVKALSEVLYMECLPFNVNVVYIAPGAVKSNVVANHLRILDLPSDSIYSPWRERILRRIELSQGAASMPTELFAEKVVRAVLKDTPPRYMVLGGHARWFSFLGRWPRGYLLRYLWRTHGGDPPQEHKLAADSARQSGESTVH</sequence>
<name>A0A8E2J6H9_9APHY</name>
<gene>
    <name evidence="4" type="ORF">OBBRIDRAFT_497664</name>
</gene>
<evidence type="ECO:0000313" key="4">
    <source>
        <dbReference type="EMBL" id="OCH95693.1"/>
    </source>
</evidence>
<dbReference type="PANTHER" id="PTHR44169">
    <property type="entry name" value="NADPH-DEPENDENT 1-ACYLDIHYDROXYACETONE PHOSPHATE REDUCTASE"/>
    <property type="match status" value="1"/>
</dbReference>
<dbReference type="Pfam" id="PF00106">
    <property type="entry name" value="adh_short"/>
    <property type="match status" value="1"/>
</dbReference>
<dbReference type="EMBL" id="KV722334">
    <property type="protein sequence ID" value="OCH95693.1"/>
    <property type="molecule type" value="Genomic_DNA"/>
</dbReference>
<keyword evidence="2" id="KW-0560">Oxidoreductase</keyword>
<protein>
    <submittedName>
        <fullName evidence="4">NAD-P-binding protein</fullName>
    </submittedName>
</protein>
<dbReference type="InterPro" id="IPR002347">
    <property type="entry name" value="SDR_fam"/>
</dbReference>
<dbReference type="PRINTS" id="PR00081">
    <property type="entry name" value="GDHRDH"/>
</dbReference>
<dbReference type="Proteomes" id="UP000250043">
    <property type="component" value="Unassembled WGS sequence"/>
</dbReference>
<organism evidence="4 5">
    <name type="scientific">Obba rivulosa</name>
    <dbReference type="NCBI Taxonomy" id="1052685"/>
    <lineage>
        <taxon>Eukaryota</taxon>
        <taxon>Fungi</taxon>
        <taxon>Dikarya</taxon>
        <taxon>Basidiomycota</taxon>
        <taxon>Agaricomycotina</taxon>
        <taxon>Agaricomycetes</taxon>
        <taxon>Polyporales</taxon>
        <taxon>Gelatoporiaceae</taxon>
        <taxon>Obba</taxon>
    </lineage>
</organism>
<evidence type="ECO:0000313" key="5">
    <source>
        <dbReference type="Proteomes" id="UP000250043"/>
    </source>
</evidence>
<dbReference type="Gene3D" id="3.40.50.720">
    <property type="entry name" value="NAD(P)-binding Rossmann-like Domain"/>
    <property type="match status" value="1"/>
</dbReference>
<dbReference type="OrthoDB" id="2102561at2759"/>